<evidence type="ECO:0000256" key="5">
    <source>
        <dbReference type="ARBA" id="ARBA00023253"/>
    </source>
</evidence>
<keyword evidence="3" id="KW-0808">Transferase</keyword>
<keyword evidence="6" id="KW-0119">Carbohydrate metabolism</keyword>
<keyword evidence="5" id="KW-0294">Fucose metabolism</keyword>
<sequence>MNKYATIKESRNWRLCQRPESFSAQVLLGLPLLLFVLTNTVFYLSGYGINAHSGALRSSFNFSKTFYSTSSISSLGFGKIRYDGEENGNVPDTDTLMAVDEDPYVSELSAEEQEKQLELQNGLSDLNASPNSGDFVPQRKATDKEVAVLAATPVTWDMVNEKYKLTEDSEGKFFVYQPSGGWGNQRIILQNAIAAANAMERILVLPPIAPHNFLWYGYNRFKAEEMVSMGELLDIPLLARVIKPGFRIYNGSLADLEKLWKHKKWKIYTKSRYKHNKNGKLTTERLFYSDKYISRNWGPKNYKDYDVVFWNKAGMWLCCGPSNIYGPNIGFNMHLRALAKTLHRPLFESFNAVHIRRGQGHTGRDRRTVDSYYKEHLLSFNKSLPLYIATDEKNLTWFEPLRMKYGFKQLHFWKDLDQVVISKELSVYPETMSGDVIGIIEQLICSKAVRFEGSHASTFSISINKFRDNPQLRNVLVTG</sequence>
<comment type="subcellular location">
    <subcellularLocation>
        <location evidence="1">Endoplasmic reticulum</location>
    </subcellularLocation>
</comment>
<feature type="transmembrane region" description="Helical" evidence="9">
    <location>
        <begin position="21"/>
        <end position="44"/>
    </location>
</feature>
<name>A0A7S3LHZ6_9STRA</name>
<dbReference type="EMBL" id="HBIN01001297">
    <property type="protein sequence ID" value="CAE0430404.1"/>
    <property type="molecule type" value="Transcribed_RNA"/>
</dbReference>
<organism evidence="10">
    <name type="scientific">Aplanochytrium stocchinoi</name>
    <dbReference type="NCBI Taxonomy" id="215587"/>
    <lineage>
        <taxon>Eukaryota</taxon>
        <taxon>Sar</taxon>
        <taxon>Stramenopiles</taxon>
        <taxon>Bigyra</taxon>
        <taxon>Labyrinthulomycetes</taxon>
        <taxon>Thraustochytrida</taxon>
        <taxon>Thraustochytriidae</taxon>
        <taxon>Aplanochytrium</taxon>
    </lineage>
</organism>
<dbReference type="PANTHER" id="PTHR13398">
    <property type="entry name" value="GDP-FUCOSE PROTEIN O-FUCOSYLTRANSFERASE 2"/>
    <property type="match status" value="1"/>
</dbReference>
<keyword evidence="9" id="KW-0472">Membrane</keyword>
<dbReference type="Pfam" id="PF10250">
    <property type="entry name" value="O-FucT"/>
    <property type="match status" value="1"/>
</dbReference>
<dbReference type="InterPro" id="IPR045130">
    <property type="entry name" value="OFUT2-like"/>
</dbReference>
<keyword evidence="9" id="KW-1133">Transmembrane helix</keyword>
<comment type="pathway">
    <text evidence="2">Protein modification; protein glycosylation.</text>
</comment>
<dbReference type="InterPro" id="IPR019378">
    <property type="entry name" value="GDP-Fuc_O-FucTrfase"/>
</dbReference>
<evidence type="ECO:0000256" key="3">
    <source>
        <dbReference type="ARBA" id="ARBA00022679"/>
    </source>
</evidence>
<gene>
    <name evidence="10" type="ORF">ASTO00021_LOCUS732</name>
</gene>
<dbReference type="GO" id="GO:0006004">
    <property type="term" value="P:fucose metabolic process"/>
    <property type="evidence" value="ECO:0007669"/>
    <property type="project" value="UniProtKB-KW"/>
</dbReference>
<keyword evidence="9" id="KW-0812">Transmembrane</keyword>
<evidence type="ECO:0000256" key="6">
    <source>
        <dbReference type="ARBA" id="ARBA00023277"/>
    </source>
</evidence>
<dbReference type="CDD" id="cd11296">
    <property type="entry name" value="O-FucT_like"/>
    <property type="match status" value="1"/>
</dbReference>
<protein>
    <recommendedName>
        <fullName evidence="8">GDP-fucose protein O-fucosyltransferase 2</fullName>
    </recommendedName>
</protein>
<evidence type="ECO:0000256" key="7">
    <source>
        <dbReference type="ARBA" id="ARBA00025803"/>
    </source>
</evidence>
<comment type="similarity">
    <text evidence="7">Belongs to the glycosyltransferase 68 family.</text>
</comment>
<dbReference type="GO" id="GO:0046922">
    <property type="term" value="F:peptide-O-fucosyltransferase activity"/>
    <property type="evidence" value="ECO:0007669"/>
    <property type="project" value="InterPro"/>
</dbReference>
<evidence type="ECO:0000256" key="9">
    <source>
        <dbReference type="SAM" id="Phobius"/>
    </source>
</evidence>
<keyword evidence="4" id="KW-0256">Endoplasmic reticulum</keyword>
<dbReference type="GO" id="GO:0005783">
    <property type="term" value="C:endoplasmic reticulum"/>
    <property type="evidence" value="ECO:0007669"/>
    <property type="project" value="UniProtKB-SubCell"/>
</dbReference>
<dbReference type="Gene3D" id="3.40.50.11350">
    <property type="match status" value="1"/>
</dbReference>
<evidence type="ECO:0000256" key="2">
    <source>
        <dbReference type="ARBA" id="ARBA00004922"/>
    </source>
</evidence>
<reference evidence="10" key="1">
    <citation type="submission" date="2021-01" db="EMBL/GenBank/DDBJ databases">
        <authorList>
            <person name="Corre E."/>
            <person name="Pelletier E."/>
            <person name="Niang G."/>
            <person name="Scheremetjew M."/>
            <person name="Finn R."/>
            <person name="Kale V."/>
            <person name="Holt S."/>
            <person name="Cochrane G."/>
            <person name="Meng A."/>
            <person name="Brown T."/>
            <person name="Cohen L."/>
        </authorList>
    </citation>
    <scope>NUCLEOTIDE SEQUENCE</scope>
    <source>
        <strain evidence="10">GSBS06</strain>
    </source>
</reference>
<evidence type="ECO:0000256" key="1">
    <source>
        <dbReference type="ARBA" id="ARBA00004240"/>
    </source>
</evidence>
<evidence type="ECO:0000256" key="4">
    <source>
        <dbReference type="ARBA" id="ARBA00022824"/>
    </source>
</evidence>
<evidence type="ECO:0000256" key="8">
    <source>
        <dbReference type="ARBA" id="ARBA00026232"/>
    </source>
</evidence>
<evidence type="ECO:0000313" key="10">
    <source>
        <dbReference type="EMBL" id="CAE0430404.1"/>
    </source>
</evidence>
<dbReference type="AlphaFoldDB" id="A0A7S3LHZ6"/>
<dbReference type="PANTHER" id="PTHR13398:SF0">
    <property type="entry name" value="GDP-FUCOSE PROTEIN O-FUCOSYLTRANSFERASE 2"/>
    <property type="match status" value="1"/>
</dbReference>
<accession>A0A7S3LHZ6</accession>
<proteinExistence type="inferred from homology"/>